<dbReference type="Pfam" id="PF20033">
    <property type="entry name" value="DUF6438"/>
    <property type="match status" value="1"/>
</dbReference>
<dbReference type="Proteomes" id="UP000199206">
    <property type="component" value="Unassembled WGS sequence"/>
</dbReference>
<dbReference type="EMBL" id="FOCF01000001">
    <property type="protein sequence ID" value="SEM47816.1"/>
    <property type="molecule type" value="Genomic_DNA"/>
</dbReference>
<keyword evidence="4" id="KW-1185">Reference proteome</keyword>
<reference evidence="4" key="1">
    <citation type="submission" date="2016-10" db="EMBL/GenBank/DDBJ databases">
        <authorList>
            <person name="Varghese N."/>
            <person name="Submissions S."/>
        </authorList>
    </citation>
    <scope>NUCLEOTIDE SEQUENCE [LARGE SCALE GENOMIC DNA]</scope>
    <source>
        <strain evidence="4">S6-262</strain>
    </source>
</reference>
<proteinExistence type="predicted"/>
<evidence type="ECO:0000259" key="2">
    <source>
        <dbReference type="Pfam" id="PF20033"/>
    </source>
</evidence>
<dbReference type="STRING" id="1166340.SAMN05192583_0345"/>
<gene>
    <name evidence="3" type="ORF">SAMN05192583_0345</name>
</gene>
<dbReference type="InterPro" id="IPR045497">
    <property type="entry name" value="DUF6438"/>
</dbReference>
<protein>
    <recommendedName>
        <fullName evidence="2">DUF6438 domain-containing protein</fullName>
    </recommendedName>
</protein>
<dbReference type="AlphaFoldDB" id="A0A1H7YNK1"/>
<feature type="domain" description="DUF6438" evidence="2">
    <location>
        <begin position="31"/>
        <end position="140"/>
    </location>
</feature>
<name>A0A1H7YNK1_9SPHN</name>
<dbReference type="OrthoDB" id="7172369at2"/>
<sequence length="160" mass="16726">MRMATAAWAMLGMAGALAGCAHHRVPRGGETISYATAMCFGTCPVYTVTVGPDGQGVFNGEKFTAVAGERRFQATPEQVRAFTAALAKVRTEGDREITPGKPGCTDFATDMPGATVRWQGAGGVSSLTFNYGCARDNRQIADALRAAPGLLPIGDLVGKR</sequence>
<keyword evidence="1" id="KW-0732">Signal</keyword>
<organism evidence="3 4">
    <name type="scientific">Sphingomonas gellani</name>
    <dbReference type="NCBI Taxonomy" id="1166340"/>
    <lineage>
        <taxon>Bacteria</taxon>
        <taxon>Pseudomonadati</taxon>
        <taxon>Pseudomonadota</taxon>
        <taxon>Alphaproteobacteria</taxon>
        <taxon>Sphingomonadales</taxon>
        <taxon>Sphingomonadaceae</taxon>
        <taxon>Sphingomonas</taxon>
    </lineage>
</organism>
<evidence type="ECO:0000256" key="1">
    <source>
        <dbReference type="SAM" id="SignalP"/>
    </source>
</evidence>
<dbReference type="PROSITE" id="PS51257">
    <property type="entry name" value="PROKAR_LIPOPROTEIN"/>
    <property type="match status" value="1"/>
</dbReference>
<feature type="chain" id="PRO_5011559547" description="DUF6438 domain-containing protein" evidence="1">
    <location>
        <begin position="19"/>
        <end position="160"/>
    </location>
</feature>
<accession>A0A1H7YNK1</accession>
<evidence type="ECO:0000313" key="4">
    <source>
        <dbReference type="Proteomes" id="UP000199206"/>
    </source>
</evidence>
<dbReference type="RefSeq" id="WP_139197932.1">
    <property type="nucleotide sequence ID" value="NZ_FOCF01000001.1"/>
</dbReference>
<evidence type="ECO:0000313" key="3">
    <source>
        <dbReference type="EMBL" id="SEM47816.1"/>
    </source>
</evidence>
<feature type="signal peptide" evidence="1">
    <location>
        <begin position="1"/>
        <end position="18"/>
    </location>
</feature>